<keyword evidence="4" id="KW-0812">Transmembrane</keyword>
<protein>
    <recommendedName>
        <fullName evidence="12">Galactosylceramide sulfotransferase</fullName>
    </recommendedName>
</protein>
<dbReference type="GO" id="GO:0009247">
    <property type="term" value="P:glycolipid biosynthetic process"/>
    <property type="evidence" value="ECO:0007669"/>
    <property type="project" value="InterPro"/>
</dbReference>
<keyword evidence="9" id="KW-0325">Glycoprotein</keyword>
<comment type="caution">
    <text evidence="10">The sequence shown here is derived from an EMBL/GenBank/DDBJ whole genome shotgun (WGS) entry which is preliminary data.</text>
</comment>
<evidence type="ECO:0000256" key="4">
    <source>
        <dbReference type="ARBA" id="ARBA00022692"/>
    </source>
</evidence>
<dbReference type="PANTHER" id="PTHR14647:SF87">
    <property type="entry name" value="PUTATIVE-RELATED"/>
    <property type="match status" value="1"/>
</dbReference>
<accession>A0A8S4N1M7</accession>
<dbReference type="AlphaFoldDB" id="A0A8S4N1M7"/>
<dbReference type="SUPFAM" id="SSF52540">
    <property type="entry name" value="P-loop containing nucleoside triphosphate hydrolases"/>
    <property type="match status" value="1"/>
</dbReference>
<keyword evidence="3" id="KW-0808">Transferase</keyword>
<proteinExistence type="inferred from homology"/>
<evidence type="ECO:0000256" key="6">
    <source>
        <dbReference type="ARBA" id="ARBA00022989"/>
    </source>
</evidence>
<gene>
    <name evidence="10" type="ORF">OFUS_LOCUS2146</name>
</gene>
<evidence type="ECO:0000313" key="10">
    <source>
        <dbReference type="EMBL" id="CAH1774745.1"/>
    </source>
</evidence>
<dbReference type="EMBL" id="CAIIXF020000001">
    <property type="protein sequence ID" value="CAH1774745.1"/>
    <property type="molecule type" value="Genomic_DNA"/>
</dbReference>
<evidence type="ECO:0008006" key="12">
    <source>
        <dbReference type="Google" id="ProtNLM"/>
    </source>
</evidence>
<evidence type="ECO:0000256" key="9">
    <source>
        <dbReference type="ARBA" id="ARBA00023180"/>
    </source>
</evidence>
<evidence type="ECO:0000256" key="5">
    <source>
        <dbReference type="ARBA" id="ARBA00022968"/>
    </source>
</evidence>
<dbReference type="GO" id="GO:0001733">
    <property type="term" value="F:galactosylceramide sulfotransferase activity"/>
    <property type="evidence" value="ECO:0007669"/>
    <property type="project" value="InterPro"/>
</dbReference>
<keyword evidence="6" id="KW-1133">Transmembrane helix</keyword>
<evidence type="ECO:0000256" key="7">
    <source>
        <dbReference type="ARBA" id="ARBA00023034"/>
    </source>
</evidence>
<comment type="subcellular location">
    <subcellularLocation>
        <location evidence="1">Golgi apparatus membrane</location>
        <topology evidence="1">Single-pass type II membrane protein</topology>
    </subcellularLocation>
</comment>
<keyword evidence="7" id="KW-0333">Golgi apparatus</keyword>
<organism evidence="10 11">
    <name type="scientific">Owenia fusiformis</name>
    <name type="common">Polychaete worm</name>
    <dbReference type="NCBI Taxonomy" id="6347"/>
    <lineage>
        <taxon>Eukaryota</taxon>
        <taxon>Metazoa</taxon>
        <taxon>Spiralia</taxon>
        <taxon>Lophotrochozoa</taxon>
        <taxon>Annelida</taxon>
        <taxon>Polychaeta</taxon>
        <taxon>Sedentaria</taxon>
        <taxon>Canalipalpata</taxon>
        <taxon>Sabellida</taxon>
        <taxon>Oweniida</taxon>
        <taxon>Oweniidae</taxon>
        <taxon>Owenia</taxon>
    </lineage>
</organism>
<keyword evidence="8" id="KW-0472">Membrane</keyword>
<evidence type="ECO:0000256" key="1">
    <source>
        <dbReference type="ARBA" id="ARBA00004323"/>
    </source>
</evidence>
<dbReference type="GO" id="GO:0000139">
    <property type="term" value="C:Golgi membrane"/>
    <property type="evidence" value="ECO:0007669"/>
    <property type="project" value="UniProtKB-SubCell"/>
</dbReference>
<dbReference type="Gene3D" id="3.40.50.300">
    <property type="entry name" value="P-loop containing nucleotide triphosphate hydrolases"/>
    <property type="match status" value="1"/>
</dbReference>
<keyword evidence="11" id="KW-1185">Reference proteome</keyword>
<dbReference type="Proteomes" id="UP000749559">
    <property type="component" value="Unassembled WGS sequence"/>
</dbReference>
<comment type="similarity">
    <text evidence="2">Belongs to the galactose-3-O-sulfotransferase family.</text>
</comment>
<evidence type="ECO:0000313" key="11">
    <source>
        <dbReference type="Proteomes" id="UP000749559"/>
    </source>
</evidence>
<dbReference type="InterPro" id="IPR027417">
    <property type="entry name" value="P-loop_NTPase"/>
</dbReference>
<reference evidence="10" key="1">
    <citation type="submission" date="2022-03" db="EMBL/GenBank/DDBJ databases">
        <authorList>
            <person name="Martin C."/>
        </authorList>
    </citation>
    <scope>NUCLEOTIDE SEQUENCE</scope>
</reference>
<dbReference type="Pfam" id="PF06990">
    <property type="entry name" value="Gal-3-0_sulfotr"/>
    <property type="match status" value="1"/>
</dbReference>
<dbReference type="InterPro" id="IPR009729">
    <property type="entry name" value="Gal-3-0_sulfotransfrase"/>
</dbReference>
<dbReference type="PANTHER" id="PTHR14647">
    <property type="entry name" value="GALACTOSE-3-O-SULFOTRANSFERASE"/>
    <property type="match status" value="1"/>
</dbReference>
<dbReference type="OrthoDB" id="514299at2759"/>
<evidence type="ECO:0000256" key="3">
    <source>
        <dbReference type="ARBA" id="ARBA00022679"/>
    </source>
</evidence>
<keyword evidence="5" id="KW-0735">Signal-anchor</keyword>
<name>A0A8S4N1M7_OWEFU</name>
<evidence type="ECO:0000256" key="8">
    <source>
        <dbReference type="ARBA" id="ARBA00023136"/>
    </source>
</evidence>
<evidence type="ECO:0000256" key="2">
    <source>
        <dbReference type="ARBA" id="ARBA00008124"/>
    </source>
</evidence>
<sequence>MYVTRMLKQSSYISVPVTIWIFLILYKFHGRHVTQLSAETTQHRDSKLLSDKIWRKTSLKKTPLGIRKPNTRERSIELKNIDNDKSSKQYPTLNVEGHGRVQKDDPRLNVQLKQPVQNVFFLKTHKTASSTVQNIFMRYGDNRNLTFGLAKSGNLLGYPLNFKKDVLSPLTIGNEYNIICHHLRYNRNIKQIMPENTKFISIVRNPFHQFRSAFYYYLFQSPMCYNIASNYSLKTFTEATRRLKERICGVPTRNIMMYDFGMDFPDMNDEALIQQKIQMIDEDFDLILITDYLDESLILMKELLNWKIDDIVSFTKTYSAYNKSNIITQSMATSMVRWNYADHLLFKHFNDSLWEKIDVYGRDRMNKQISVLRNRRHQLESFCIKNMSFIDEIENIDFKPTNRMDITLGYNLNVFAKGNRTCNQLATDEVPYTKKLGAKMKKLGRFSHRLGIRNTDDFHLNPKR</sequence>